<dbReference type="PANTHER" id="PTHR30146:SF153">
    <property type="entry name" value="LACTOSE OPERON REPRESSOR"/>
    <property type="match status" value="1"/>
</dbReference>
<evidence type="ECO:0000313" key="6">
    <source>
        <dbReference type="Proteomes" id="UP000244189"/>
    </source>
</evidence>
<dbReference type="GO" id="GO:0003700">
    <property type="term" value="F:DNA-binding transcription factor activity"/>
    <property type="evidence" value="ECO:0007669"/>
    <property type="project" value="TreeGrafter"/>
</dbReference>
<evidence type="ECO:0000313" key="5">
    <source>
        <dbReference type="EMBL" id="PTQ59285.1"/>
    </source>
</evidence>
<dbReference type="SMART" id="SM00354">
    <property type="entry name" value="HTH_LACI"/>
    <property type="match status" value="1"/>
</dbReference>
<dbReference type="Pfam" id="PF13377">
    <property type="entry name" value="Peripla_BP_3"/>
    <property type="match status" value="1"/>
</dbReference>
<dbReference type="PROSITE" id="PS50932">
    <property type="entry name" value="HTH_LACI_2"/>
    <property type="match status" value="1"/>
</dbReference>
<reference evidence="5 6" key="1">
    <citation type="submission" date="2018-04" db="EMBL/GenBank/DDBJ databases">
        <title>Genomic Encyclopedia of Type Strains, Phase III (KMG-III): the genomes of soil and plant-associated and newly described type strains.</title>
        <authorList>
            <person name="Whitman W."/>
        </authorList>
    </citation>
    <scope>NUCLEOTIDE SEQUENCE [LARGE SCALE GENOMIC DNA]</scope>
    <source>
        <strain evidence="5 6">MA101b</strain>
    </source>
</reference>
<dbReference type="Pfam" id="PF00356">
    <property type="entry name" value="LacI"/>
    <property type="match status" value="1"/>
</dbReference>
<dbReference type="PANTHER" id="PTHR30146">
    <property type="entry name" value="LACI-RELATED TRANSCRIPTIONAL REPRESSOR"/>
    <property type="match status" value="1"/>
</dbReference>
<organism evidence="5 6">
    <name type="scientific">Sphingomonas aurantiaca</name>
    <dbReference type="NCBI Taxonomy" id="185949"/>
    <lineage>
        <taxon>Bacteria</taxon>
        <taxon>Pseudomonadati</taxon>
        <taxon>Pseudomonadota</taxon>
        <taxon>Alphaproteobacteria</taxon>
        <taxon>Sphingomonadales</taxon>
        <taxon>Sphingomonadaceae</taxon>
        <taxon>Sphingomonas</taxon>
    </lineage>
</organism>
<dbReference type="GO" id="GO:0000976">
    <property type="term" value="F:transcription cis-regulatory region binding"/>
    <property type="evidence" value="ECO:0007669"/>
    <property type="project" value="TreeGrafter"/>
</dbReference>
<dbReference type="CDD" id="cd01392">
    <property type="entry name" value="HTH_LacI"/>
    <property type="match status" value="1"/>
</dbReference>
<evidence type="ECO:0000259" key="4">
    <source>
        <dbReference type="PROSITE" id="PS50932"/>
    </source>
</evidence>
<comment type="caution">
    <text evidence="5">The sequence shown here is derived from an EMBL/GenBank/DDBJ whole genome shotgun (WGS) entry which is preliminary data.</text>
</comment>
<gene>
    <name evidence="5" type="ORF">C8J26_3027</name>
</gene>
<dbReference type="PRINTS" id="PR00036">
    <property type="entry name" value="HTHLACI"/>
</dbReference>
<keyword evidence="6" id="KW-1185">Reference proteome</keyword>
<dbReference type="AlphaFoldDB" id="A0A2T5GIX8"/>
<dbReference type="InterPro" id="IPR046335">
    <property type="entry name" value="LacI/GalR-like_sensor"/>
</dbReference>
<dbReference type="SUPFAM" id="SSF47413">
    <property type="entry name" value="lambda repressor-like DNA-binding domains"/>
    <property type="match status" value="1"/>
</dbReference>
<feature type="domain" description="HTH lacI-type" evidence="4">
    <location>
        <begin position="3"/>
        <end position="57"/>
    </location>
</feature>
<dbReference type="InterPro" id="IPR028082">
    <property type="entry name" value="Peripla_BP_I"/>
</dbReference>
<sequence>MRPTINDVSRLAGVSIKTVSRVLNNEDRVSDATRARVTAAFATLKYRPNMAARTLAGHRSFQIALACDNPSPYYVYEMQSGIRDRCLLDGVRMVAQPYDHDSDRLIDDIESLIDGSGVDGLILTPPATDYPEVLALMARRKVRFVRVSPGTDLDLTASVFIDNVGAAAAMVRHLLALGHRRIGFITGHASYATSAQRLAGYRAALDEAGIAFDPLLVRPGDYDFASGAAATEALLALRLPPTAIFASNDDMAAGALSVAHRRGLSVPAALSIAGFGDDAIARYVWPALTTIRQPTRLLGYTAADLLLAPEFVVKRIDVPFELIRRESTGPARSAG</sequence>
<name>A0A2T5GIX8_9SPHN</name>
<keyword evidence="1" id="KW-0805">Transcription regulation</keyword>
<dbReference type="Proteomes" id="UP000244189">
    <property type="component" value="Unassembled WGS sequence"/>
</dbReference>
<evidence type="ECO:0000256" key="2">
    <source>
        <dbReference type="ARBA" id="ARBA00023125"/>
    </source>
</evidence>
<keyword evidence="3" id="KW-0804">Transcription</keyword>
<dbReference type="EMBL" id="QAOG01000005">
    <property type="protein sequence ID" value="PTQ59285.1"/>
    <property type="molecule type" value="Genomic_DNA"/>
</dbReference>
<keyword evidence="2" id="KW-0238">DNA-binding</keyword>
<dbReference type="SUPFAM" id="SSF53822">
    <property type="entry name" value="Periplasmic binding protein-like I"/>
    <property type="match status" value="1"/>
</dbReference>
<dbReference type="Gene3D" id="1.10.260.40">
    <property type="entry name" value="lambda repressor-like DNA-binding domains"/>
    <property type="match status" value="1"/>
</dbReference>
<dbReference type="CDD" id="cd01545">
    <property type="entry name" value="PBP1_SalR"/>
    <property type="match status" value="1"/>
</dbReference>
<accession>A0A2T5GIX8</accession>
<evidence type="ECO:0000256" key="1">
    <source>
        <dbReference type="ARBA" id="ARBA00023015"/>
    </source>
</evidence>
<dbReference type="Gene3D" id="3.40.50.2300">
    <property type="match status" value="2"/>
</dbReference>
<dbReference type="InterPro" id="IPR010982">
    <property type="entry name" value="Lambda_DNA-bd_dom_sf"/>
</dbReference>
<evidence type="ECO:0000256" key="3">
    <source>
        <dbReference type="ARBA" id="ARBA00023163"/>
    </source>
</evidence>
<dbReference type="InterPro" id="IPR000843">
    <property type="entry name" value="HTH_LacI"/>
</dbReference>
<proteinExistence type="predicted"/>
<protein>
    <submittedName>
        <fullName evidence="5">LacI family transcriptional regulator</fullName>
    </submittedName>
</protein>